<proteinExistence type="predicted"/>
<dbReference type="Gene3D" id="2.60.120.620">
    <property type="entry name" value="q2cbj1_9rhob like domain"/>
    <property type="match status" value="1"/>
</dbReference>
<dbReference type="PANTHER" id="PTHR20883">
    <property type="entry name" value="PHYTANOYL-COA DIOXYGENASE DOMAIN CONTAINING 1"/>
    <property type="match status" value="1"/>
</dbReference>
<dbReference type="InterPro" id="IPR008775">
    <property type="entry name" value="Phytyl_CoA_dOase-like"/>
</dbReference>
<keyword evidence="3" id="KW-1185">Reference proteome</keyword>
<dbReference type="GO" id="GO:0016706">
    <property type="term" value="F:2-oxoglutarate-dependent dioxygenase activity"/>
    <property type="evidence" value="ECO:0007669"/>
    <property type="project" value="UniProtKB-ARBA"/>
</dbReference>
<organism evidence="2 3">
    <name type="scientific">Sulfitobacter alexandrii</name>
    <dbReference type="NCBI Taxonomy" id="1917485"/>
    <lineage>
        <taxon>Bacteria</taxon>
        <taxon>Pseudomonadati</taxon>
        <taxon>Pseudomonadota</taxon>
        <taxon>Alphaproteobacteria</taxon>
        <taxon>Rhodobacterales</taxon>
        <taxon>Roseobacteraceae</taxon>
        <taxon>Sulfitobacter</taxon>
    </lineage>
</organism>
<dbReference type="Pfam" id="PF05721">
    <property type="entry name" value="PhyH"/>
    <property type="match status" value="1"/>
</dbReference>
<dbReference type="EMBL" id="CP018076">
    <property type="protein sequence ID" value="APE44423.1"/>
    <property type="molecule type" value="Genomic_DNA"/>
</dbReference>
<dbReference type="AlphaFoldDB" id="A0A1J0WJB8"/>
<comment type="cofactor">
    <cofactor evidence="1">
        <name>Fe(2+)</name>
        <dbReference type="ChEBI" id="CHEBI:29033"/>
    </cofactor>
</comment>
<dbReference type="STRING" id="1917485.BOO69_14145"/>
<evidence type="ECO:0000256" key="1">
    <source>
        <dbReference type="ARBA" id="ARBA00001954"/>
    </source>
</evidence>
<dbReference type="Proteomes" id="UP000181897">
    <property type="component" value="Chromosome"/>
</dbReference>
<dbReference type="KEGG" id="suam:BOO69_14145"/>
<dbReference type="PANTHER" id="PTHR20883:SF48">
    <property type="entry name" value="ECTOINE DIOXYGENASE"/>
    <property type="match status" value="1"/>
</dbReference>
<accession>A0A1J0WJB8</accession>
<protein>
    <recommendedName>
        <fullName evidence="4">Phytanoyl-CoA dioxygenase family protein</fullName>
    </recommendedName>
</protein>
<dbReference type="GO" id="GO:0005506">
    <property type="term" value="F:iron ion binding"/>
    <property type="evidence" value="ECO:0007669"/>
    <property type="project" value="UniProtKB-ARBA"/>
</dbReference>
<dbReference type="SUPFAM" id="SSF51197">
    <property type="entry name" value="Clavaminate synthase-like"/>
    <property type="match status" value="1"/>
</dbReference>
<dbReference type="OrthoDB" id="9791262at2"/>
<name>A0A1J0WJB8_9RHOB</name>
<reference evidence="2 3" key="1">
    <citation type="submission" date="2016-11" db="EMBL/GenBank/DDBJ databases">
        <title>Complete genome sequence of Sulfitobacter sp. AM1-D1, a toxic bacteria associated with marine dinoflagellate Alexandrium minutum in East China Sea.</title>
        <authorList>
            <person name="Yang Q."/>
            <person name="Zhang X."/>
            <person name="Tian X."/>
        </authorList>
    </citation>
    <scope>NUCLEOTIDE SEQUENCE [LARGE SCALE GENOMIC DNA]</scope>
    <source>
        <strain evidence="2 3">AM1-D1</strain>
    </source>
</reference>
<gene>
    <name evidence="2" type="ORF">BOO69_14145</name>
</gene>
<dbReference type="RefSeq" id="WP_071972765.1">
    <property type="nucleotide sequence ID" value="NZ_CP018076.1"/>
</dbReference>
<evidence type="ECO:0000313" key="2">
    <source>
        <dbReference type="EMBL" id="APE44423.1"/>
    </source>
</evidence>
<evidence type="ECO:0000313" key="3">
    <source>
        <dbReference type="Proteomes" id="UP000181897"/>
    </source>
</evidence>
<evidence type="ECO:0008006" key="4">
    <source>
        <dbReference type="Google" id="ProtNLM"/>
    </source>
</evidence>
<sequence length="274" mass="30083">MTVTFAQDFAREGFASPVRVMPQEAAADLTSRLERAERRLGQDGFARLNAKGHLLYPFLWDLVHDDRILDHVEKILGPDILCWGSSFFSKDAGSSSVVPWHQDGTCWGLDAPKGLTAWLALTPSTPQSGCLRVLPRSHLSALPHAVRNAPSSMLPLGEEVAGDVDEASAVMCPLEPGEMSLHHVTLVHGSAPNQATSGRRIGFAIRYIAGDVRQLGDQKGYATLVRGRDHATYLLEERPQTDLEPAALRRYRDILRHSATLVQREAAGLVQQPR</sequence>